<comment type="subcellular location">
    <subcellularLocation>
        <location evidence="1 7">Cell membrane</location>
        <topology evidence="1 7">Multi-pass membrane protein</topology>
    </subcellularLocation>
</comment>
<organism evidence="9 10">
    <name type="scientific">Streptobacillus moniliformis (strain ATCC 14647 / DSM 12112 / NCTC 10651 / 9901)</name>
    <dbReference type="NCBI Taxonomy" id="519441"/>
    <lineage>
        <taxon>Bacteria</taxon>
        <taxon>Fusobacteriati</taxon>
        <taxon>Fusobacteriota</taxon>
        <taxon>Fusobacteriia</taxon>
        <taxon>Fusobacteriales</taxon>
        <taxon>Leptotrichiaceae</taxon>
        <taxon>Streptobacillus</taxon>
    </lineage>
</organism>
<protein>
    <submittedName>
        <fullName evidence="9">Binding-protein-dependent transport systems inner membrane component</fullName>
    </submittedName>
</protein>
<evidence type="ECO:0000256" key="6">
    <source>
        <dbReference type="ARBA" id="ARBA00023136"/>
    </source>
</evidence>
<evidence type="ECO:0000256" key="1">
    <source>
        <dbReference type="ARBA" id="ARBA00004651"/>
    </source>
</evidence>
<gene>
    <name evidence="9" type="ordered locus">Smon_0927</name>
</gene>
<evidence type="ECO:0000256" key="7">
    <source>
        <dbReference type="RuleBase" id="RU363032"/>
    </source>
</evidence>
<comment type="similarity">
    <text evidence="7">Belongs to the binding-protein-dependent transport system permease family.</text>
</comment>
<dbReference type="InterPro" id="IPR035906">
    <property type="entry name" value="MetI-like_sf"/>
</dbReference>
<feature type="transmembrane region" description="Helical" evidence="7">
    <location>
        <begin position="12"/>
        <end position="30"/>
    </location>
</feature>
<keyword evidence="5 7" id="KW-1133">Transmembrane helix</keyword>
<evidence type="ECO:0000313" key="9">
    <source>
        <dbReference type="EMBL" id="ACZ01393.1"/>
    </source>
</evidence>
<dbReference type="STRING" id="519441.Smon_0927"/>
<accession>D1AYL7</accession>
<feature type="transmembrane region" description="Helical" evidence="7">
    <location>
        <begin position="237"/>
        <end position="263"/>
    </location>
</feature>
<sequence>MLRKIFYKTFRGLIVILSVITLTFFMIHSLPNNLIDDELDETVKSQIIKIYDLDKPISEQYVKYIKKIASGDFGESIKYPNLRVVDVINNNFPTSLDLGLRVLFFSSFFALIFSLISINFKIMDKIFLKISSVLIASPGFVLAGLLQYYAVYIHKGLLGLPKLSIMGYYGRGEKILPVLTLVLFYLPIIFKLLRKKIKEEMNKNYVEFAISKGLSINYIVIKHILKNIAPSLLSSLMPYVISLITGSFIVETLFGVPGIGRYFTTSIIERDYPMIMGLTIFYTIILITLFNIMDILIIIFDKRLKVKDDE</sequence>
<evidence type="ECO:0000313" key="10">
    <source>
        <dbReference type="Proteomes" id="UP000002072"/>
    </source>
</evidence>
<dbReference type="PANTHER" id="PTHR30465">
    <property type="entry name" value="INNER MEMBRANE ABC TRANSPORTER"/>
    <property type="match status" value="1"/>
</dbReference>
<keyword evidence="6 7" id="KW-0472">Membrane</keyword>
<dbReference type="HOGENOM" id="CLU_036879_1_2_0"/>
<feature type="transmembrane region" description="Helical" evidence="7">
    <location>
        <begin position="132"/>
        <end position="154"/>
    </location>
</feature>
<evidence type="ECO:0000256" key="3">
    <source>
        <dbReference type="ARBA" id="ARBA00022475"/>
    </source>
</evidence>
<dbReference type="OrthoDB" id="9773683at2"/>
<feature type="transmembrane region" description="Helical" evidence="7">
    <location>
        <begin position="98"/>
        <end position="120"/>
    </location>
</feature>
<dbReference type="Gene3D" id="1.10.3720.10">
    <property type="entry name" value="MetI-like"/>
    <property type="match status" value="1"/>
</dbReference>
<dbReference type="GeneID" id="29673101"/>
<keyword evidence="2 7" id="KW-0813">Transport</keyword>
<proteinExistence type="inferred from homology"/>
<evidence type="ECO:0000259" key="8">
    <source>
        <dbReference type="PROSITE" id="PS50928"/>
    </source>
</evidence>
<feature type="transmembrane region" description="Helical" evidence="7">
    <location>
        <begin position="275"/>
        <end position="300"/>
    </location>
</feature>
<evidence type="ECO:0000256" key="4">
    <source>
        <dbReference type="ARBA" id="ARBA00022692"/>
    </source>
</evidence>
<dbReference type="RefSeq" id="WP_012858942.1">
    <property type="nucleotide sequence ID" value="NC_013515.1"/>
</dbReference>
<reference evidence="9 10" key="1">
    <citation type="journal article" date="2009" name="Stand. Genomic Sci.">
        <title>Complete genome sequence of Streptobacillus moniliformis type strain (9901T).</title>
        <authorList>
            <person name="Nolan M."/>
            <person name="Gronow S."/>
            <person name="Lapidus A."/>
            <person name="Ivanova N."/>
            <person name="Copeland A."/>
            <person name="Lucas S."/>
            <person name="Del Rio T.G."/>
            <person name="Chen F."/>
            <person name="Tice H."/>
            <person name="Pitluck S."/>
            <person name="Cheng J.F."/>
            <person name="Sims D."/>
            <person name="Meincke L."/>
            <person name="Bruce D."/>
            <person name="Goodwin L."/>
            <person name="Brettin T."/>
            <person name="Han C."/>
            <person name="Detter J.C."/>
            <person name="Ovchinikova G."/>
            <person name="Pati A."/>
            <person name="Mavromatis K."/>
            <person name="Mikhailova N."/>
            <person name="Chen A."/>
            <person name="Palaniappan K."/>
            <person name="Land M."/>
            <person name="Hauser L."/>
            <person name="Chang Y.J."/>
            <person name="Jeffries C.D."/>
            <person name="Rohde M."/>
            <person name="Sproer C."/>
            <person name="Goker M."/>
            <person name="Bristow J."/>
            <person name="Eisen J.A."/>
            <person name="Markowitz V."/>
            <person name="Hugenholtz P."/>
            <person name="Kyrpides N.C."/>
            <person name="Klenk H.P."/>
            <person name="Chain P."/>
        </authorList>
    </citation>
    <scope>NUCLEOTIDE SEQUENCE [LARGE SCALE GENOMIC DNA]</scope>
    <source>
        <strain evidence="10">ATCC 14647 / DSM 12112 / NCTC 10651 / 9901</strain>
    </source>
</reference>
<dbReference type="PROSITE" id="PS50928">
    <property type="entry name" value="ABC_TM1"/>
    <property type="match status" value="1"/>
</dbReference>
<dbReference type="Proteomes" id="UP000002072">
    <property type="component" value="Chromosome"/>
</dbReference>
<dbReference type="Pfam" id="PF00528">
    <property type="entry name" value="BPD_transp_1"/>
    <property type="match status" value="1"/>
</dbReference>
<dbReference type="SUPFAM" id="SSF161098">
    <property type="entry name" value="MetI-like"/>
    <property type="match status" value="1"/>
</dbReference>
<dbReference type="GO" id="GO:0005886">
    <property type="term" value="C:plasma membrane"/>
    <property type="evidence" value="ECO:0007669"/>
    <property type="project" value="UniProtKB-SubCell"/>
</dbReference>
<dbReference type="PANTHER" id="PTHR30465:SF74">
    <property type="entry name" value="OLIGOPEPTIDE TRANSPORT SYSTEM PERMEASE PROTEIN OPPB"/>
    <property type="match status" value="1"/>
</dbReference>
<dbReference type="AlphaFoldDB" id="D1AYL7"/>
<evidence type="ECO:0000256" key="2">
    <source>
        <dbReference type="ARBA" id="ARBA00022448"/>
    </source>
</evidence>
<dbReference type="GO" id="GO:0055085">
    <property type="term" value="P:transmembrane transport"/>
    <property type="evidence" value="ECO:0007669"/>
    <property type="project" value="InterPro"/>
</dbReference>
<keyword evidence="3" id="KW-1003">Cell membrane</keyword>
<keyword evidence="10" id="KW-1185">Reference proteome</keyword>
<evidence type="ECO:0000256" key="5">
    <source>
        <dbReference type="ARBA" id="ARBA00022989"/>
    </source>
</evidence>
<name>D1AYL7_STRM9</name>
<dbReference type="InterPro" id="IPR000515">
    <property type="entry name" value="MetI-like"/>
</dbReference>
<dbReference type="CDD" id="cd06261">
    <property type="entry name" value="TM_PBP2"/>
    <property type="match status" value="1"/>
</dbReference>
<feature type="domain" description="ABC transmembrane type-1" evidence="8">
    <location>
        <begin position="92"/>
        <end position="293"/>
    </location>
</feature>
<dbReference type="KEGG" id="smf:Smon_0927"/>
<feature type="transmembrane region" description="Helical" evidence="7">
    <location>
        <begin position="174"/>
        <end position="193"/>
    </location>
</feature>
<dbReference type="eggNOG" id="COG0601">
    <property type="taxonomic scope" value="Bacteria"/>
</dbReference>
<keyword evidence="4 7" id="KW-0812">Transmembrane</keyword>
<dbReference type="EMBL" id="CP001779">
    <property type="protein sequence ID" value="ACZ01393.1"/>
    <property type="molecule type" value="Genomic_DNA"/>
</dbReference>